<reference evidence="5 6" key="1">
    <citation type="journal article" date="2020" name="Biotechnol. Biofuels">
        <title>New insights from the biogas microbiome by comprehensive genome-resolved metagenomics of nearly 1600 species originating from multiple anaerobic digesters.</title>
        <authorList>
            <person name="Campanaro S."/>
            <person name="Treu L."/>
            <person name="Rodriguez-R L.M."/>
            <person name="Kovalovszki A."/>
            <person name="Ziels R.M."/>
            <person name="Maus I."/>
            <person name="Zhu X."/>
            <person name="Kougias P.G."/>
            <person name="Basile A."/>
            <person name="Luo G."/>
            <person name="Schluter A."/>
            <person name="Konstantinidis K.T."/>
            <person name="Angelidaki I."/>
        </authorList>
    </citation>
    <scope>NUCLEOTIDE SEQUENCE [LARGE SCALE GENOMIC DNA]</scope>
    <source>
        <strain evidence="5">AS06rmzACSIP_256</strain>
    </source>
</reference>
<evidence type="ECO:0000313" key="6">
    <source>
        <dbReference type="Proteomes" id="UP000536534"/>
    </source>
</evidence>
<comment type="caution">
    <text evidence="5">The sequence shown here is derived from an EMBL/GenBank/DDBJ whole genome shotgun (WGS) entry which is preliminary data.</text>
</comment>
<dbReference type="InterPro" id="IPR036388">
    <property type="entry name" value="WH-like_DNA-bd_sf"/>
</dbReference>
<evidence type="ECO:0000256" key="3">
    <source>
        <dbReference type="ARBA" id="ARBA00023163"/>
    </source>
</evidence>
<evidence type="ECO:0000259" key="4">
    <source>
        <dbReference type="PROSITE" id="PS50949"/>
    </source>
</evidence>
<dbReference type="PROSITE" id="PS50949">
    <property type="entry name" value="HTH_GNTR"/>
    <property type="match status" value="1"/>
</dbReference>
<keyword evidence="3" id="KW-0804">Transcription</keyword>
<dbReference type="Pfam" id="PF00392">
    <property type="entry name" value="GntR"/>
    <property type="match status" value="1"/>
</dbReference>
<feature type="domain" description="HTH gntR-type" evidence="4">
    <location>
        <begin position="9"/>
        <end position="46"/>
    </location>
</feature>
<proteinExistence type="predicted"/>
<name>A0A7X7LYK1_9RHOO</name>
<dbReference type="GO" id="GO:0003700">
    <property type="term" value="F:DNA-binding transcription factor activity"/>
    <property type="evidence" value="ECO:0007669"/>
    <property type="project" value="InterPro"/>
</dbReference>
<evidence type="ECO:0000256" key="1">
    <source>
        <dbReference type="ARBA" id="ARBA00023015"/>
    </source>
</evidence>
<dbReference type="SUPFAM" id="SSF46785">
    <property type="entry name" value="Winged helix' DNA-binding domain"/>
    <property type="match status" value="1"/>
</dbReference>
<accession>A0A7X7LYK1</accession>
<dbReference type="EMBL" id="JAAYYV010000447">
    <property type="protein sequence ID" value="NLF55771.1"/>
    <property type="molecule type" value="Genomic_DNA"/>
</dbReference>
<protein>
    <submittedName>
        <fullName evidence="5">GntR family transcriptional regulator</fullName>
    </submittedName>
</protein>
<organism evidence="5 6">
    <name type="scientific">Thauera phenolivorans</name>
    <dbReference type="NCBI Taxonomy" id="1792543"/>
    <lineage>
        <taxon>Bacteria</taxon>
        <taxon>Pseudomonadati</taxon>
        <taxon>Pseudomonadota</taxon>
        <taxon>Betaproteobacteria</taxon>
        <taxon>Rhodocyclales</taxon>
        <taxon>Zoogloeaceae</taxon>
        <taxon>Thauera</taxon>
    </lineage>
</organism>
<evidence type="ECO:0000256" key="2">
    <source>
        <dbReference type="ARBA" id="ARBA00023125"/>
    </source>
</evidence>
<dbReference type="Proteomes" id="UP000536534">
    <property type="component" value="Unassembled WGS sequence"/>
</dbReference>
<feature type="non-terminal residue" evidence="5">
    <location>
        <position position="46"/>
    </location>
</feature>
<keyword evidence="1" id="KW-0805">Transcription regulation</keyword>
<dbReference type="Gene3D" id="1.10.10.10">
    <property type="entry name" value="Winged helix-like DNA-binding domain superfamily/Winged helix DNA-binding domain"/>
    <property type="match status" value="1"/>
</dbReference>
<gene>
    <name evidence="5" type="ORF">GX576_15490</name>
</gene>
<evidence type="ECO:0000313" key="5">
    <source>
        <dbReference type="EMBL" id="NLF55771.1"/>
    </source>
</evidence>
<dbReference type="AlphaFoldDB" id="A0A7X7LYK1"/>
<dbReference type="GO" id="GO:0003677">
    <property type="term" value="F:DNA binding"/>
    <property type="evidence" value="ECO:0007669"/>
    <property type="project" value="UniProtKB-KW"/>
</dbReference>
<keyword evidence="2" id="KW-0238">DNA-binding</keyword>
<dbReference type="InterPro" id="IPR000524">
    <property type="entry name" value="Tscrpt_reg_HTH_GntR"/>
</dbReference>
<dbReference type="InterPro" id="IPR036390">
    <property type="entry name" value="WH_DNA-bd_sf"/>
</dbReference>
<sequence length="46" mass="5189">MRAVPLQQRRLSDEIVERLETLILEGSLKPGERLPAERTLAAEFGV</sequence>